<evidence type="ECO:0000313" key="7">
    <source>
        <dbReference type="Proteomes" id="UP000325440"/>
    </source>
</evidence>
<dbReference type="EMBL" id="CABPRJ010000495">
    <property type="protein sequence ID" value="VVC29578.1"/>
    <property type="molecule type" value="Genomic_DNA"/>
</dbReference>
<dbReference type="Pfam" id="PF08205">
    <property type="entry name" value="C2-set_2"/>
    <property type="match status" value="1"/>
</dbReference>
<sequence>MNALLYIFTLYILECVGLRDLQIHVPVAIPSGSTLQMNCTYDLENTALYSIKWYLRDQEFYRFVPKESPPTRVFAFPGITVDVQESDRNKVTIRNAQRILTGFYKCEVSADAPLFHTGIKTKLTYVTDEPSSPPTLHSNKMKYSAGDVINVSCITGESYPAVNVSWFLNNQTAKTVELVSITTYSEKREAELLITKSYLIFRIDRLSFPTGRIRVRCEISQFDLYRSSSEIELIDNAPPKLAEVIEPTPPPRSTGNAPRLRDWTSIITSFTMAALTFIVHAELLLV</sequence>
<accession>A0A5E4MI83</accession>
<dbReference type="InterPro" id="IPR013783">
    <property type="entry name" value="Ig-like_fold"/>
</dbReference>
<keyword evidence="1" id="KW-0812">Transmembrane</keyword>
<dbReference type="OrthoDB" id="6343941at2759"/>
<keyword evidence="2" id="KW-0472">Membrane</keyword>
<dbReference type="Gene3D" id="2.60.40.10">
    <property type="entry name" value="Immunoglobulins"/>
    <property type="match status" value="2"/>
</dbReference>
<keyword evidence="2" id="KW-1133">Transmembrane helix</keyword>
<keyword evidence="3" id="KW-1015">Disulfide bond</keyword>
<feature type="domain" description="Ig-like" evidence="5">
    <location>
        <begin position="32"/>
        <end position="109"/>
    </location>
</feature>
<dbReference type="InterPro" id="IPR036179">
    <property type="entry name" value="Ig-like_dom_sf"/>
</dbReference>
<feature type="domain" description="Ig-like" evidence="5">
    <location>
        <begin position="130"/>
        <end position="234"/>
    </location>
</feature>
<gene>
    <name evidence="6" type="ORF">CINCED_3A012378</name>
</gene>
<feature type="chain" id="PRO_5023029626" evidence="4">
    <location>
        <begin position="19"/>
        <end position="286"/>
    </location>
</feature>
<dbReference type="FunFam" id="2.60.40.10:FF:000437">
    <property type="entry name" value="Beat-IIIc, isoform A"/>
    <property type="match status" value="1"/>
</dbReference>
<dbReference type="PANTHER" id="PTHR21261:SF17">
    <property type="entry name" value="BEAT VI"/>
    <property type="match status" value="1"/>
</dbReference>
<organism evidence="6 7">
    <name type="scientific">Cinara cedri</name>
    <dbReference type="NCBI Taxonomy" id="506608"/>
    <lineage>
        <taxon>Eukaryota</taxon>
        <taxon>Metazoa</taxon>
        <taxon>Ecdysozoa</taxon>
        <taxon>Arthropoda</taxon>
        <taxon>Hexapoda</taxon>
        <taxon>Insecta</taxon>
        <taxon>Pterygota</taxon>
        <taxon>Neoptera</taxon>
        <taxon>Paraneoptera</taxon>
        <taxon>Hemiptera</taxon>
        <taxon>Sternorrhyncha</taxon>
        <taxon>Aphidomorpha</taxon>
        <taxon>Aphidoidea</taxon>
        <taxon>Aphididae</taxon>
        <taxon>Lachninae</taxon>
        <taxon>Cinara</taxon>
    </lineage>
</organism>
<dbReference type="InterPro" id="IPR007110">
    <property type="entry name" value="Ig-like_dom"/>
</dbReference>
<dbReference type="Pfam" id="PF07686">
    <property type="entry name" value="V-set"/>
    <property type="match status" value="1"/>
</dbReference>
<feature type="signal peptide" evidence="4">
    <location>
        <begin position="1"/>
        <end position="18"/>
    </location>
</feature>
<keyword evidence="7" id="KW-1185">Reference proteome</keyword>
<evidence type="ECO:0000256" key="4">
    <source>
        <dbReference type="SAM" id="SignalP"/>
    </source>
</evidence>
<dbReference type="SUPFAM" id="SSF48726">
    <property type="entry name" value="Immunoglobulin"/>
    <property type="match status" value="1"/>
</dbReference>
<proteinExistence type="predicted"/>
<dbReference type="Proteomes" id="UP000325440">
    <property type="component" value="Unassembled WGS sequence"/>
</dbReference>
<dbReference type="PROSITE" id="PS50835">
    <property type="entry name" value="IG_LIKE"/>
    <property type="match status" value="2"/>
</dbReference>
<name>A0A5E4MI83_9HEMI</name>
<reference evidence="6 7" key="1">
    <citation type="submission" date="2019-08" db="EMBL/GenBank/DDBJ databases">
        <authorList>
            <person name="Alioto T."/>
            <person name="Alioto T."/>
            <person name="Gomez Garrido J."/>
        </authorList>
    </citation>
    <scope>NUCLEOTIDE SEQUENCE [LARGE SCALE GENOMIC DNA]</scope>
</reference>
<dbReference type="InterPro" id="IPR013106">
    <property type="entry name" value="Ig_V-set"/>
</dbReference>
<evidence type="ECO:0000259" key="5">
    <source>
        <dbReference type="PROSITE" id="PS50835"/>
    </source>
</evidence>
<evidence type="ECO:0000256" key="3">
    <source>
        <dbReference type="ARBA" id="ARBA00023157"/>
    </source>
</evidence>
<evidence type="ECO:0000313" key="6">
    <source>
        <dbReference type="EMBL" id="VVC29578.1"/>
    </source>
</evidence>
<evidence type="ECO:0000256" key="1">
    <source>
        <dbReference type="ARBA" id="ARBA00022692"/>
    </source>
</evidence>
<evidence type="ECO:0000256" key="2">
    <source>
        <dbReference type="ARBA" id="ARBA00022989"/>
    </source>
</evidence>
<dbReference type="AlphaFoldDB" id="A0A5E4MI83"/>
<keyword evidence="4" id="KW-0732">Signal</keyword>
<protein>
    <submittedName>
        <fullName evidence="6">Immunoglobulin-like domain,Immunoglobulin-like fold,CD80-like, immunoglobulin C2-set</fullName>
    </submittedName>
</protein>
<dbReference type="PANTHER" id="PTHR21261">
    <property type="entry name" value="BEAT PROTEIN"/>
    <property type="match status" value="1"/>
</dbReference>
<dbReference type="InterPro" id="IPR013162">
    <property type="entry name" value="CD80_C2-set"/>
</dbReference>